<reference evidence="2" key="1">
    <citation type="submission" date="2018-07" db="EMBL/GenBank/DDBJ databases">
        <authorList>
            <person name="Liu B.-T."/>
            <person name="Du Z."/>
        </authorList>
    </citation>
    <scope>NUCLEOTIDE SEQUENCE [LARGE SCALE GENOMIC DNA]</scope>
    <source>
        <strain evidence="2">XYN52</strain>
    </source>
</reference>
<dbReference type="AlphaFoldDB" id="A0A369W7D5"/>
<accession>A0A369W7D5</accession>
<organism evidence="1 2">
    <name type="scientific">Pelagibacterium lacus</name>
    <dbReference type="NCBI Taxonomy" id="2282655"/>
    <lineage>
        <taxon>Bacteria</taxon>
        <taxon>Pseudomonadati</taxon>
        <taxon>Pseudomonadota</taxon>
        <taxon>Alphaproteobacteria</taxon>
        <taxon>Hyphomicrobiales</taxon>
        <taxon>Devosiaceae</taxon>
        <taxon>Pelagibacterium</taxon>
    </lineage>
</organism>
<dbReference type="Proteomes" id="UP000253759">
    <property type="component" value="Unassembled WGS sequence"/>
</dbReference>
<dbReference type="EMBL" id="QQNH01000007">
    <property type="protein sequence ID" value="RDE09260.1"/>
    <property type="molecule type" value="Genomic_DNA"/>
</dbReference>
<sequence length="124" mass="13533">MAALLVGATWPAAAFGQPESKLVRGLDKPTIAAMWCSALFFEESFWHDEGSDWSYYYDDLAYILENDLHDGLMEAGLGEAEIDEAWAIFDDAAMALSESDEAGFLAQLEACEDAHGHLTPAPKS</sequence>
<evidence type="ECO:0000313" key="1">
    <source>
        <dbReference type="EMBL" id="RDE09260.1"/>
    </source>
</evidence>
<proteinExistence type="predicted"/>
<name>A0A369W7D5_9HYPH</name>
<gene>
    <name evidence="1" type="ORF">DVH29_07310</name>
</gene>
<evidence type="ECO:0000313" key="2">
    <source>
        <dbReference type="Proteomes" id="UP000253759"/>
    </source>
</evidence>
<keyword evidence="2" id="KW-1185">Reference proteome</keyword>
<comment type="caution">
    <text evidence="1">The sequence shown here is derived from an EMBL/GenBank/DDBJ whole genome shotgun (WGS) entry which is preliminary data.</text>
</comment>
<protein>
    <submittedName>
        <fullName evidence="1">Uncharacterized protein</fullName>
    </submittedName>
</protein>